<organism evidence="1">
    <name type="scientific">candidate division TA06 bacterium ADurb.Bin417</name>
    <dbReference type="NCBI Taxonomy" id="1852828"/>
    <lineage>
        <taxon>Bacteria</taxon>
        <taxon>Bacteria division TA06</taxon>
    </lineage>
</organism>
<evidence type="ECO:0000313" key="1">
    <source>
        <dbReference type="EMBL" id="OPZ93453.1"/>
    </source>
</evidence>
<reference evidence="1" key="1">
    <citation type="submission" date="2017-02" db="EMBL/GenBank/DDBJ databases">
        <title>Delving into the versatile metabolic prowess of the omnipresent phylum Bacteroidetes.</title>
        <authorList>
            <person name="Nobu M.K."/>
            <person name="Mei R."/>
            <person name="Narihiro T."/>
            <person name="Kuroda K."/>
            <person name="Liu W.-T."/>
        </authorList>
    </citation>
    <scope>NUCLEOTIDE SEQUENCE</scope>
    <source>
        <strain evidence="1">ADurb.Bin417</strain>
    </source>
</reference>
<proteinExistence type="predicted"/>
<accession>A0A1V5MJM5</accession>
<dbReference type="Proteomes" id="UP000485484">
    <property type="component" value="Unassembled WGS sequence"/>
</dbReference>
<protein>
    <recommendedName>
        <fullName evidence="2">Lipopolysaccharide-assembly</fullName>
    </recommendedName>
</protein>
<name>A0A1V5MJM5_UNCT6</name>
<dbReference type="GO" id="GO:0043165">
    <property type="term" value="P:Gram-negative-bacterium-type cell outer membrane assembly"/>
    <property type="evidence" value="ECO:0007669"/>
    <property type="project" value="InterPro"/>
</dbReference>
<comment type="caution">
    <text evidence="1">The sequence shown here is derived from an EMBL/GenBank/DDBJ whole genome shotgun (WGS) entry which is preliminary data.</text>
</comment>
<sequence length="173" mass="19204">MKNFSRTLKIASFIIGGFFLAAGCGYRNLSRPRLESLHLAAISNQTMEPGVEIDLVRALGEEILRAGIRLEPGGAADWRLSGSITGYQRRPLTFKLEDPREVSSYRLVLSVRFQLSGPASEASPGSRELEKTITVSRDFPLYGSAVRPEKEIVEWLTADLAKRAVDWLAEVRP</sequence>
<dbReference type="GO" id="GO:0019867">
    <property type="term" value="C:outer membrane"/>
    <property type="evidence" value="ECO:0007669"/>
    <property type="project" value="InterPro"/>
</dbReference>
<dbReference type="PROSITE" id="PS51257">
    <property type="entry name" value="PROKAR_LIPOPROTEIN"/>
    <property type="match status" value="1"/>
</dbReference>
<dbReference type="Gene3D" id="3.30.160.150">
    <property type="entry name" value="Lipoprotein like domain"/>
    <property type="match status" value="1"/>
</dbReference>
<dbReference type="Pfam" id="PF04390">
    <property type="entry name" value="LptE"/>
    <property type="match status" value="1"/>
</dbReference>
<dbReference type="EMBL" id="MWAK01000023">
    <property type="protein sequence ID" value="OPZ93453.1"/>
    <property type="molecule type" value="Genomic_DNA"/>
</dbReference>
<gene>
    <name evidence="1" type="ORF">BWY73_00305</name>
</gene>
<dbReference type="InterPro" id="IPR007485">
    <property type="entry name" value="LPS_assembly_LptE"/>
</dbReference>
<evidence type="ECO:0008006" key="2">
    <source>
        <dbReference type="Google" id="ProtNLM"/>
    </source>
</evidence>
<dbReference type="AlphaFoldDB" id="A0A1V5MJM5"/>